<accession>A0AAD9WEK7</accession>
<dbReference type="Proteomes" id="UP001285354">
    <property type="component" value="Unassembled WGS sequence"/>
</dbReference>
<sequence length="303" mass="34444">MMAQEKFKAVLGISKARIFVTRLPFVSNFLFSGDSRCLDANPVARPAAPQWQSPLLSLPREIREMIWKELLGGMIIHLGTDDAEPRKPKGFLCKAGDVACRLRCRDWIEKDGKQPWPSIGVVGFLYVEGAHYLYELNEFDTRSGDMISHPARLLPAERYDSIHAFALCWTLPESPSLPTAVRELCSHSQFDEAIAQTSGQQRQWILAWKSLAEMRGLERLRIELNIVGREDGWGVWDGQWTVADLEIVRVIRRPRRFILITGDRVVERLRERIKAPNLTIRGVLEEENTTRGDVEASLDGGSH</sequence>
<proteinExistence type="predicted"/>
<dbReference type="PANTHER" id="PTHR38790">
    <property type="entry name" value="2EXR DOMAIN-CONTAINING PROTEIN-RELATED"/>
    <property type="match status" value="1"/>
</dbReference>
<evidence type="ECO:0000313" key="2">
    <source>
        <dbReference type="EMBL" id="KAK2627393.1"/>
    </source>
</evidence>
<feature type="domain" description="DUF7730" evidence="1">
    <location>
        <begin position="49"/>
        <end position="260"/>
    </location>
</feature>
<evidence type="ECO:0000259" key="1">
    <source>
        <dbReference type="Pfam" id="PF24864"/>
    </source>
</evidence>
<protein>
    <recommendedName>
        <fullName evidence="1">DUF7730 domain-containing protein</fullName>
    </recommendedName>
</protein>
<keyword evidence="3" id="KW-1185">Reference proteome</keyword>
<dbReference type="AlphaFoldDB" id="A0AAD9WEK7"/>
<dbReference type="Pfam" id="PF24864">
    <property type="entry name" value="DUF7730"/>
    <property type="match status" value="1"/>
</dbReference>
<dbReference type="InterPro" id="IPR056632">
    <property type="entry name" value="DUF7730"/>
</dbReference>
<gene>
    <name evidence="2" type="ORF">QTJ16_003359</name>
</gene>
<organism evidence="2 3">
    <name type="scientific">Diplocarpon rosae</name>
    <dbReference type="NCBI Taxonomy" id="946125"/>
    <lineage>
        <taxon>Eukaryota</taxon>
        <taxon>Fungi</taxon>
        <taxon>Dikarya</taxon>
        <taxon>Ascomycota</taxon>
        <taxon>Pezizomycotina</taxon>
        <taxon>Leotiomycetes</taxon>
        <taxon>Helotiales</taxon>
        <taxon>Drepanopezizaceae</taxon>
        <taxon>Diplocarpon</taxon>
    </lineage>
</organism>
<evidence type="ECO:0000313" key="3">
    <source>
        <dbReference type="Proteomes" id="UP001285354"/>
    </source>
</evidence>
<comment type="caution">
    <text evidence="2">The sequence shown here is derived from an EMBL/GenBank/DDBJ whole genome shotgun (WGS) entry which is preliminary data.</text>
</comment>
<dbReference type="EMBL" id="JAUBYV010000004">
    <property type="protein sequence ID" value="KAK2627393.1"/>
    <property type="molecule type" value="Genomic_DNA"/>
</dbReference>
<reference evidence="2" key="1">
    <citation type="submission" date="2023-06" db="EMBL/GenBank/DDBJ databases">
        <title>Draft genome of Marssonina rosae.</title>
        <authorList>
            <person name="Cheng Q."/>
        </authorList>
    </citation>
    <scope>NUCLEOTIDE SEQUENCE</scope>
    <source>
        <strain evidence="2">R4</strain>
    </source>
</reference>
<name>A0AAD9WEK7_9HELO</name>